<organism evidence="10 11">
    <name type="scientific">Polyangium fumosum</name>
    <dbReference type="NCBI Taxonomy" id="889272"/>
    <lineage>
        <taxon>Bacteria</taxon>
        <taxon>Pseudomonadati</taxon>
        <taxon>Myxococcota</taxon>
        <taxon>Polyangia</taxon>
        <taxon>Polyangiales</taxon>
        <taxon>Polyangiaceae</taxon>
        <taxon>Polyangium</taxon>
    </lineage>
</organism>
<gene>
    <name evidence="10" type="ORF">E8A74_21695</name>
</gene>
<comment type="caution">
    <text evidence="10">The sequence shown here is derived from an EMBL/GenBank/DDBJ whole genome shotgun (WGS) entry which is preliminary data.</text>
</comment>
<evidence type="ECO:0000256" key="6">
    <source>
        <dbReference type="RuleBase" id="RU362125"/>
    </source>
</evidence>
<comment type="similarity">
    <text evidence="2 6">Belongs to the acyl-CoA dehydrogenase family.</text>
</comment>
<dbReference type="Pfam" id="PF02771">
    <property type="entry name" value="Acyl-CoA_dh_N"/>
    <property type="match status" value="1"/>
</dbReference>
<dbReference type="Gene3D" id="1.10.540.10">
    <property type="entry name" value="Acyl-CoA dehydrogenase/oxidase, N-terminal domain"/>
    <property type="match status" value="1"/>
</dbReference>
<evidence type="ECO:0000256" key="3">
    <source>
        <dbReference type="ARBA" id="ARBA00022630"/>
    </source>
</evidence>
<dbReference type="Gene3D" id="1.20.140.10">
    <property type="entry name" value="Butyryl-CoA Dehydrogenase, subunit A, domain 3"/>
    <property type="match status" value="1"/>
</dbReference>
<evidence type="ECO:0000259" key="8">
    <source>
        <dbReference type="Pfam" id="PF02770"/>
    </source>
</evidence>
<protein>
    <submittedName>
        <fullName evidence="10">Acyl-CoA dehydrogenase</fullName>
    </submittedName>
</protein>
<dbReference type="OrthoDB" id="9775090at2"/>
<dbReference type="InterPro" id="IPR036250">
    <property type="entry name" value="AcylCo_DH-like_C"/>
</dbReference>
<feature type="domain" description="Acyl-CoA dehydrogenase/oxidase N-terminal" evidence="9">
    <location>
        <begin position="15"/>
        <end position="125"/>
    </location>
</feature>
<dbReference type="AlphaFoldDB" id="A0A4U1J9Q9"/>
<dbReference type="CDD" id="cd00567">
    <property type="entry name" value="ACAD"/>
    <property type="match status" value="1"/>
</dbReference>
<accession>A0A4U1J9Q9</accession>
<comment type="cofactor">
    <cofactor evidence="1 6">
        <name>FAD</name>
        <dbReference type="ChEBI" id="CHEBI:57692"/>
    </cofactor>
</comment>
<evidence type="ECO:0000256" key="2">
    <source>
        <dbReference type="ARBA" id="ARBA00009347"/>
    </source>
</evidence>
<reference evidence="10 11" key="1">
    <citation type="submission" date="2019-04" db="EMBL/GenBank/DDBJ databases">
        <authorList>
            <person name="Li Y."/>
            <person name="Wang J."/>
        </authorList>
    </citation>
    <scope>NUCLEOTIDE SEQUENCE [LARGE SCALE GENOMIC DNA]</scope>
    <source>
        <strain evidence="10 11">DSM 14668</strain>
    </source>
</reference>
<evidence type="ECO:0000259" key="7">
    <source>
        <dbReference type="Pfam" id="PF00441"/>
    </source>
</evidence>
<dbReference type="InterPro" id="IPR046373">
    <property type="entry name" value="Acyl-CoA_Oxase/DH_mid-dom_sf"/>
</dbReference>
<keyword evidence="5 6" id="KW-0560">Oxidoreductase</keyword>
<dbReference type="PANTHER" id="PTHR43884:SF20">
    <property type="entry name" value="ACYL-COA DEHYDROGENASE FADE28"/>
    <property type="match status" value="1"/>
</dbReference>
<dbReference type="SUPFAM" id="SSF56645">
    <property type="entry name" value="Acyl-CoA dehydrogenase NM domain-like"/>
    <property type="match status" value="1"/>
</dbReference>
<dbReference type="InterPro" id="IPR009075">
    <property type="entry name" value="AcylCo_DH/oxidase_C"/>
</dbReference>
<dbReference type="Proteomes" id="UP000309215">
    <property type="component" value="Unassembled WGS sequence"/>
</dbReference>
<dbReference type="Pfam" id="PF00441">
    <property type="entry name" value="Acyl-CoA_dh_1"/>
    <property type="match status" value="1"/>
</dbReference>
<dbReference type="RefSeq" id="WP_136930965.1">
    <property type="nucleotide sequence ID" value="NZ_SSMQ01000022.1"/>
</dbReference>
<dbReference type="PANTHER" id="PTHR43884">
    <property type="entry name" value="ACYL-COA DEHYDROGENASE"/>
    <property type="match status" value="1"/>
</dbReference>
<dbReference type="InterPro" id="IPR009100">
    <property type="entry name" value="AcylCoA_DH/oxidase_NM_dom_sf"/>
</dbReference>
<evidence type="ECO:0000313" key="11">
    <source>
        <dbReference type="Proteomes" id="UP000309215"/>
    </source>
</evidence>
<evidence type="ECO:0000256" key="1">
    <source>
        <dbReference type="ARBA" id="ARBA00001974"/>
    </source>
</evidence>
<evidence type="ECO:0000256" key="4">
    <source>
        <dbReference type="ARBA" id="ARBA00022827"/>
    </source>
</evidence>
<sequence>MQSTARIPDDFGYGEEQALLRREAKKLLESSCKTEDVRRWMETPAGFDEGLWARAAEAGWLGLVVPAAHGGSEMSMTSLAVLMEEMGRVVLPLPVVGTLFATLVLQEAASEEAKARFLPRIAEGKLRAAVGSEERRGGWAYTHVEATARREGERILLSGAKELVVDAPSAELVLVTATEPEGPSLFALPAASPGVTVSPDKLVDATRRSGAVRFEDVVVRDADRIGARGAAVSILGRVMPRIWTALAAEMVGGADRLLGMTTEYAKIRQQFGRPIGAFQAVKFPLVEMLARIELSRSLVYRAAAAIDHAPAQAEKLARMAKAHASDTYAFAAAKAVQLHGGIGFTWECDVQLYFKRAQWSRAAFGDAAHHRRRIAEMVIDG</sequence>
<evidence type="ECO:0000313" key="10">
    <source>
        <dbReference type="EMBL" id="TKD05158.1"/>
    </source>
</evidence>
<evidence type="ECO:0000259" key="9">
    <source>
        <dbReference type="Pfam" id="PF02771"/>
    </source>
</evidence>
<dbReference type="Pfam" id="PF02770">
    <property type="entry name" value="Acyl-CoA_dh_M"/>
    <property type="match status" value="1"/>
</dbReference>
<dbReference type="EMBL" id="SSMQ01000022">
    <property type="protein sequence ID" value="TKD05158.1"/>
    <property type="molecule type" value="Genomic_DNA"/>
</dbReference>
<dbReference type="InterPro" id="IPR013786">
    <property type="entry name" value="AcylCoA_DH/ox_N"/>
</dbReference>
<keyword evidence="3 6" id="KW-0285">Flavoprotein</keyword>
<evidence type="ECO:0000256" key="5">
    <source>
        <dbReference type="ARBA" id="ARBA00023002"/>
    </source>
</evidence>
<dbReference type="SUPFAM" id="SSF47203">
    <property type="entry name" value="Acyl-CoA dehydrogenase C-terminal domain-like"/>
    <property type="match status" value="1"/>
</dbReference>
<proteinExistence type="inferred from homology"/>
<keyword evidence="11" id="KW-1185">Reference proteome</keyword>
<dbReference type="Gene3D" id="2.40.110.10">
    <property type="entry name" value="Butyryl-CoA Dehydrogenase, subunit A, domain 2"/>
    <property type="match status" value="1"/>
</dbReference>
<feature type="domain" description="Acyl-CoA oxidase/dehydrogenase middle" evidence="8">
    <location>
        <begin position="134"/>
        <end position="217"/>
    </location>
</feature>
<dbReference type="InterPro" id="IPR006091">
    <property type="entry name" value="Acyl-CoA_Oxase/DH_mid-dom"/>
</dbReference>
<name>A0A4U1J9Q9_9BACT</name>
<dbReference type="GO" id="GO:0050660">
    <property type="term" value="F:flavin adenine dinucleotide binding"/>
    <property type="evidence" value="ECO:0007669"/>
    <property type="project" value="InterPro"/>
</dbReference>
<feature type="domain" description="Acyl-CoA dehydrogenase/oxidase C-terminal" evidence="7">
    <location>
        <begin position="245"/>
        <end position="377"/>
    </location>
</feature>
<dbReference type="InterPro" id="IPR037069">
    <property type="entry name" value="AcylCoA_DH/ox_N_sf"/>
</dbReference>
<dbReference type="GO" id="GO:0003995">
    <property type="term" value="F:acyl-CoA dehydrogenase activity"/>
    <property type="evidence" value="ECO:0007669"/>
    <property type="project" value="TreeGrafter"/>
</dbReference>
<keyword evidence="4 6" id="KW-0274">FAD</keyword>